<dbReference type="GeneID" id="25367097"/>
<dbReference type="AlphaFoldDB" id="A0A074YG52"/>
<gene>
    <name evidence="1" type="ORF">AUEXF2481DRAFT_42257</name>
</gene>
<dbReference type="Proteomes" id="UP000030641">
    <property type="component" value="Unassembled WGS sequence"/>
</dbReference>
<reference evidence="1 2" key="1">
    <citation type="journal article" date="2014" name="BMC Genomics">
        <title>Genome sequencing of four Aureobasidium pullulans varieties: biotechnological potential, stress tolerance, and description of new species.</title>
        <authorList>
            <person name="Gostin Ar C."/>
            <person name="Ohm R.A."/>
            <person name="Kogej T."/>
            <person name="Sonjak S."/>
            <person name="Turk M."/>
            <person name="Zajc J."/>
            <person name="Zalar P."/>
            <person name="Grube M."/>
            <person name="Sun H."/>
            <person name="Han J."/>
            <person name="Sharma A."/>
            <person name="Chiniquy J."/>
            <person name="Ngan C.Y."/>
            <person name="Lipzen A."/>
            <person name="Barry K."/>
            <person name="Grigoriev I.V."/>
            <person name="Gunde-Cimerman N."/>
        </authorList>
    </citation>
    <scope>NUCLEOTIDE SEQUENCE [LARGE SCALE GENOMIC DNA]</scope>
    <source>
        <strain evidence="1 2">EXF-2481</strain>
    </source>
</reference>
<dbReference type="HOGENOM" id="CLU_2978752_0_0_1"/>
<organism evidence="1 2">
    <name type="scientific">Aureobasidium subglaciale (strain EXF-2481)</name>
    <name type="common">Aureobasidium pullulans var. subglaciale</name>
    <dbReference type="NCBI Taxonomy" id="1043005"/>
    <lineage>
        <taxon>Eukaryota</taxon>
        <taxon>Fungi</taxon>
        <taxon>Dikarya</taxon>
        <taxon>Ascomycota</taxon>
        <taxon>Pezizomycotina</taxon>
        <taxon>Dothideomycetes</taxon>
        <taxon>Dothideomycetidae</taxon>
        <taxon>Dothideales</taxon>
        <taxon>Saccotheciaceae</taxon>
        <taxon>Aureobasidium</taxon>
    </lineage>
</organism>
<dbReference type="EMBL" id="KL584767">
    <property type="protein sequence ID" value="KEQ93052.1"/>
    <property type="molecule type" value="Genomic_DNA"/>
</dbReference>
<dbReference type="RefSeq" id="XP_013341575.1">
    <property type="nucleotide sequence ID" value="XM_013486121.1"/>
</dbReference>
<sequence>MRLYFKTVDMMAKYRNALGLLAASLSIDADESLNVALIIQTVVRDLKRYMDAKHKATG</sequence>
<evidence type="ECO:0000313" key="1">
    <source>
        <dbReference type="EMBL" id="KEQ93052.1"/>
    </source>
</evidence>
<name>A0A074YG52_AURSE</name>
<proteinExistence type="predicted"/>
<dbReference type="Gene3D" id="3.20.20.80">
    <property type="entry name" value="Glycosidases"/>
    <property type="match status" value="1"/>
</dbReference>
<protein>
    <submittedName>
        <fullName evidence="1">Uncharacterized protein</fullName>
    </submittedName>
</protein>
<dbReference type="InParanoid" id="A0A074YG52"/>
<accession>A0A074YG52</accession>
<evidence type="ECO:0000313" key="2">
    <source>
        <dbReference type="Proteomes" id="UP000030641"/>
    </source>
</evidence>
<keyword evidence="2" id="KW-1185">Reference proteome</keyword>